<evidence type="ECO:0000313" key="3">
    <source>
        <dbReference type="EMBL" id="KPI44522.1"/>
    </source>
</evidence>
<dbReference type="STRING" id="1664694.A0A0N1H9U8"/>
<reference evidence="3 4" key="1">
    <citation type="submission" date="2015-06" db="EMBL/GenBank/DDBJ databases">
        <title>Draft genome of the ant-associated black yeast Phialophora attae CBS 131958.</title>
        <authorList>
            <person name="Moreno L.F."/>
            <person name="Stielow B.J."/>
            <person name="de Hoog S."/>
            <person name="Vicente V.A."/>
            <person name="Weiss V.A."/>
            <person name="de Vries M."/>
            <person name="Cruz L.M."/>
            <person name="Souza E.M."/>
        </authorList>
    </citation>
    <scope>NUCLEOTIDE SEQUENCE [LARGE SCALE GENOMIC DNA]</scope>
    <source>
        <strain evidence="3 4">CBS 131958</strain>
    </source>
</reference>
<feature type="region of interest" description="Disordered" evidence="1">
    <location>
        <begin position="386"/>
        <end position="482"/>
    </location>
</feature>
<feature type="compositionally biased region" description="Acidic residues" evidence="1">
    <location>
        <begin position="431"/>
        <end position="482"/>
    </location>
</feature>
<organism evidence="3 4">
    <name type="scientific">Cyphellophora attinorum</name>
    <dbReference type="NCBI Taxonomy" id="1664694"/>
    <lineage>
        <taxon>Eukaryota</taxon>
        <taxon>Fungi</taxon>
        <taxon>Dikarya</taxon>
        <taxon>Ascomycota</taxon>
        <taxon>Pezizomycotina</taxon>
        <taxon>Eurotiomycetes</taxon>
        <taxon>Chaetothyriomycetidae</taxon>
        <taxon>Chaetothyriales</taxon>
        <taxon>Cyphellophoraceae</taxon>
        <taxon>Cyphellophora</taxon>
    </lineage>
</organism>
<dbReference type="GO" id="GO:0019843">
    <property type="term" value="F:rRNA binding"/>
    <property type="evidence" value="ECO:0007669"/>
    <property type="project" value="InterPro"/>
</dbReference>
<comment type="caution">
    <text evidence="3">The sequence shown here is derived from an EMBL/GenBank/DDBJ whole genome shotgun (WGS) entry which is preliminary data.</text>
</comment>
<dbReference type="GO" id="GO:0000027">
    <property type="term" value="P:ribosomal large subunit assembly"/>
    <property type="evidence" value="ECO:0007669"/>
    <property type="project" value="TreeGrafter"/>
</dbReference>
<dbReference type="Pfam" id="PF04427">
    <property type="entry name" value="Brix"/>
    <property type="match status" value="1"/>
</dbReference>
<name>A0A0N1H9U8_9EURO</name>
<dbReference type="PANTHER" id="PTHR12661">
    <property type="entry name" value="PETER PAN-RELATED"/>
    <property type="match status" value="1"/>
</dbReference>
<evidence type="ECO:0000259" key="2">
    <source>
        <dbReference type="PROSITE" id="PS50833"/>
    </source>
</evidence>
<feature type="compositionally biased region" description="Low complexity" evidence="1">
    <location>
        <begin position="312"/>
        <end position="321"/>
    </location>
</feature>
<dbReference type="PANTHER" id="PTHR12661:SF5">
    <property type="entry name" value="SUPPRESSOR OF SWI4 1 HOMOLOG"/>
    <property type="match status" value="1"/>
</dbReference>
<evidence type="ECO:0000313" key="4">
    <source>
        <dbReference type="Proteomes" id="UP000038010"/>
    </source>
</evidence>
<dbReference type="OrthoDB" id="10261452at2759"/>
<feature type="region of interest" description="Disordered" evidence="1">
    <location>
        <begin position="272"/>
        <end position="347"/>
    </location>
</feature>
<evidence type="ECO:0000256" key="1">
    <source>
        <dbReference type="SAM" id="MobiDB-lite"/>
    </source>
</evidence>
<dbReference type="EMBL" id="LFJN01000003">
    <property type="protein sequence ID" value="KPI44522.1"/>
    <property type="molecule type" value="Genomic_DNA"/>
</dbReference>
<keyword evidence="4" id="KW-1185">Reference proteome</keyword>
<sequence length="482" mass="53980">MVIRLHASAVGQSVSQLTADFRRLMSPDTASRLRERRANKLKDYIAMSGPLGVTHLFLFSRSKNGNVHLRICLAPRGPTLTFRVEGYSLCKDVEKNMKRPRGGDLGIWANAPLVVMNNFAQASKAGKDEKDTTAKDQDPIHKQLETLLTTVFQGIFPAITPSSTRLDSIKRILLLNRETPKTTKTTPSKSNNNTTESDQGSNPFTLSLRHYAITTRQSNISKRVRRFDAAEQRRRSQKQSNKSSSGAALPNLGRLEDAADYLLDPSAAGYTSASDTELESENEVEVLETETHQRVLSRKQRQKLQDERAAAVDRNASVADADVNDEEDASQPDRKPDPSTSASQQRLQKRAIALHELGPRMELSLVKVEEGLCDGRVMWNSFVSKSSEETAELDDRWKTRRAEKEERRRVQRENVARKRGDKQDAGKNGAGEDEEAEVGSDFDIEDFEEMDMNGQADEDGEGEDGWEDQDGHEEAEDDEMED</sequence>
<dbReference type="Proteomes" id="UP000038010">
    <property type="component" value="Unassembled WGS sequence"/>
</dbReference>
<dbReference type="PROSITE" id="PS50833">
    <property type="entry name" value="BRIX"/>
    <property type="match status" value="1"/>
</dbReference>
<dbReference type="InterPro" id="IPR007109">
    <property type="entry name" value="Brix"/>
</dbReference>
<dbReference type="SMART" id="SM00879">
    <property type="entry name" value="Brix"/>
    <property type="match status" value="1"/>
</dbReference>
<dbReference type="GO" id="GO:0030687">
    <property type="term" value="C:preribosome, large subunit precursor"/>
    <property type="evidence" value="ECO:0007669"/>
    <property type="project" value="TreeGrafter"/>
</dbReference>
<proteinExistence type="predicted"/>
<feature type="region of interest" description="Disordered" evidence="1">
    <location>
        <begin position="178"/>
        <end position="204"/>
    </location>
</feature>
<feature type="region of interest" description="Disordered" evidence="1">
    <location>
        <begin position="219"/>
        <end position="252"/>
    </location>
</feature>
<dbReference type="VEuPathDB" id="FungiDB:AB675_8321"/>
<accession>A0A0N1H9U8</accession>
<feature type="compositionally biased region" description="Basic and acidic residues" evidence="1">
    <location>
        <begin position="393"/>
        <end position="425"/>
    </location>
</feature>
<feature type="compositionally biased region" description="Low complexity" evidence="1">
    <location>
        <begin position="182"/>
        <end position="197"/>
    </location>
</feature>
<dbReference type="GO" id="GO:0006364">
    <property type="term" value="P:rRNA processing"/>
    <property type="evidence" value="ECO:0007669"/>
    <property type="project" value="InterPro"/>
</dbReference>
<dbReference type="RefSeq" id="XP_018004485.1">
    <property type="nucleotide sequence ID" value="XM_018148759.1"/>
</dbReference>
<dbReference type="GeneID" id="28740639"/>
<protein>
    <submittedName>
        <fullName evidence="3">Ribosome biogenesis protein SSF1</fullName>
    </submittedName>
</protein>
<feature type="compositionally biased region" description="Acidic residues" evidence="1">
    <location>
        <begin position="276"/>
        <end position="288"/>
    </location>
</feature>
<feature type="domain" description="Brix" evidence="2">
    <location>
        <begin position="1"/>
        <end position="374"/>
    </location>
</feature>
<gene>
    <name evidence="3" type="ORF">AB675_8321</name>
</gene>
<dbReference type="InterPro" id="IPR045112">
    <property type="entry name" value="PPAN-like"/>
</dbReference>
<dbReference type="AlphaFoldDB" id="A0A0N1H9U8"/>